<keyword evidence="3" id="KW-0238">DNA-binding</keyword>
<dbReference type="PROSITE" id="PS50931">
    <property type="entry name" value="HTH_LYSR"/>
    <property type="match status" value="1"/>
</dbReference>
<accession>A0ABP8IGG4</accession>
<feature type="domain" description="HTH lysR-type" evidence="5">
    <location>
        <begin position="1"/>
        <end position="59"/>
    </location>
</feature>
<dbReference type="Pfam" id="PF03466">
    <property type="entry name" value="LysR_substrate"/>
    <property type="match status" value="1"/>
</dbReference>
<dbReference type="InterPro" id="IPR036390">
    <property type="entry name" value="WH_DNA-bd_sf"/>
</dbReference>
<dbReference type="RefSeq" id="WP_345541798.1">
    <property type="nucleotide sequence ID" value="NZ_BAABGJ010000081.1"/>
</dbReference>
<dbReference type="CDD" id="cd08422">
    <property type="entry name" value="PBP2_CrgA_like"/>
    <property type="match status" value="1"/>
</dbReference>
<protein>
    <submittedName>
        <fullName evidence="6">LysR family transcriptional regulator</fullName>
    </submittedName>
</protein>
<reference evidence="7" key="1">
    <citation type="journal article" date="2019" name="Int. J. Syst. Evol. Microbiol.">
        <title>The Global Catalogue of Microorganisms (GCM) 10K type strain sequencing project: providing services to taxonomists for standard genome sequencing and annotation.</title>
        <authorList>
            <consortium name="The Broad Institute Genomics Platform"/>
            <consortium name="The Broad Institute Genome Sequencing Center for Infectious Disease"/>
            <person name="Wu L."/>
            <person name="Ma J."/>
        </authorList>
    </citation>
    <scope>NUCLEOTIDE SEQUENCE [LARGE SCALE GENOMIC DNA]</scope>
    <source>
        <strain evidence="7">JCM 17804</strain>
    </source>
</reference>
<evidence type="ECO:0000256" key="3">
    <source>
        <dbReference type="ARBA" id="ARBA00023125"/>
    </source>
</evidence>
<dbReference type="Gene3D" id="1.10.10.10">
    <property type="entry name" value="Winged helix-like DNA-binding domain superfamily/Winged helix DNA-binding domain"/>
    <property type="match status" value="1"/>
</dbReference>
<evidence type="ECO:0000256" key="4">
    <source>
        <dbReference type="ARBA" id="ARBA00023163"/>
    </source>
</evidence>
<keyword evidence="4" id="KW-0804">Transcription</keyword>
<sequence>MDRHQAIQCFCRVVETGSFAAASRDLDCSRALVTKAVQSLEAWTSSQLLQRTTRSMQLTAAGEQFYAYCKRVLVDTEDTLNTIRDAGRAPAGRMVVATPVSLTLGWLGSHLLDFAAAHPQVQLEVRLDDRPVDLVRDGVDVALRGKGKLEDSSLVATPIGDIERSVVAAAEYWRRRGKARHPRELRPAECLPYLLGSDGSQWQFFGPDGEHFVHAASRLRTDNSLFLLEALRRGEGVGLVPRVLLARAPELEPALEEYRTEPRTLYALYSSRRYQPARVTALVRFLKARLTESATLPVRAA</sequence>
<dbReference type="Pfam" id="PF00126">
    <property type="entry name" value="HTH_1"/>
    <property type="match status" value="1"/>
</dbReference>
<dbReference type="PANTHER" id="PTHR30537">
    <property type="entry name" value="HTH-TYPE TRANSCRIPTIONAL REGULATOR"/>
    <property type="match status" value="1"/>
</dbReference>
<name>A0ABP8IGG4_9BURK</name>
<evidence type="ECO:0000256" key="2">
    <source>
        <dbReference type="ARBA" id="ARBA00023015"/>
    </source>
</evidence>
<evidence type="ECO:0000313" key="6">
    <source>
        <dbReference type="EMBL" id="GAA4358372.1"/>
    </source>
</evidence>
<dbReference type="InterPro" id="IPR005119">
    <property type="entry name" value="LysR_subst-bd"/>
</dbReference>
<dbReference type="InterPro" id="IPR058163">
    <property type="entry name" value="LysR-type_TF_proteobact-type"/>
</dbReference>
<dbReference type="Proteomes" id="UP001500975">
    <property type="component" value="Unassembled WGS sequence"/>
</dbReference>
<dbReference type="InterPro" id="IPR000847">
    <property type="entry name" value="LysR_HTH_N"/>
</dbReference>
<evidence type="ECO:0000259" key="5">
    <source>
        <dbReference type="PROSITE" id="PS50931"/>
    </source>
</evidence>
<dbReference type="PANTHER" id="PTHR30537:SF5">
    <property type="entry name" value="HTH-TYPE TRANSCRIPTIONAL ACTIVATOR TTDR-RELATED"/>
    <property type="match status" value="1"/>
</dbReference>
<organism evidence="6 7">
    <name type="scientific">Variovorax defluvii</name>
    <dbReference type="NCBI Taxonomy" id="913761"/>
    <lineage>
        <taxon>Bacteria</taxon>
        <taxon>Pseudomonadati</taxon>
        <taxon>Pseudomonadota</taxon>
        <taxon>Betaproteobacteria</taxon>
        <taxon>Burkholderiales</taxon>
        <taxon>Comamonadaceae</taxon>
        <taxon>Variovorax</taxon>
    </lineage>
</organism>
<keyword evidence="7" id="KW-1185">Reference proteome</keyword>
<dbReference type="SUPFAM" id="SSF46785">
    <property type="entry name" value="Winged helix' DNA-binding domain"/>
    <property type="match status" value="1"/>
</dbReference>
<evidence type="ECO:0000256" key="1">
    <source>
        <dbReference type="ARBA" id="ARBA00009437"/>
    </source>
</evidence>
<keyword evidence="2" id="KW-0805">Transcription regulation</keyword>
<proteinExistence type="inferred from homology"/>
<comment type="caution">
    <text evidence="6">The sequence shown here is derived from an EMBL/GenBank/DDBJ whole genome shotgun (WGS) entry which is preliminary data.</text>
</comment>
<dbReference type="SUPFAM" id="SSF53850">
    <property type="entry name" value="Periplasmic binding protein-like II"/>
    <property type="match status" value="1"/>
</dbReference>
<dbReference type="EMBL" id="BAABGJ010000081">
    <property type="protein sequence ID" value="GAA4358372.1"/>
    <property type="molecule type" value="Genomic_DNA"/>
</dbReference>
<comment type="similarity">
    <text evidence="1">Belongs to the LysR transcriptional regulatory family.</text>
</comment>
<evidence type="ECO:0000313" key="7">
    <source>
        <dbReference type="Proteomes" id="UP001500975"/>
    </source>
</evidence>
<gene>
    <name evidence="6" type="ORF">GCM10023165_53220</name>
</gene>
<dbReference type="InterPro" id="IPR036388">
    <property type="entry name" value="WH-like_DNA-bd_sf"/>
</dbReference>
<dbReference type="Gene3D" id="3.40.190.290">
    <property type="match status" value="1"/>
</dbReference>